<dbReference type="PROSITE" id="PS51257">
    <property type="entry name" value="PROKAR_LIPOPROTEIN"/>
    <property type="match status" value="1"/>
</dbReference>
<dbReference type="PANTHER" id="PTHR30290">
    <property type="entry name" value="PERIPLASMIC BINDING COMPONENT OF ABC TRANSPORTER"/>
    <property type="match status" value="1"/>
</dbReference>
<feature type="domain" description="Solute-binding protein family 5" evidence="2">
    <location>
        <begin position="115"/>
        <end position="476"/>
    </location>
</feature>
<dbReference type="PIRSF" id="PIRSF002741">
    <property type="entry name" value="MppA"/>
    <property type="match status" value="1"/>
</dbReference>
<sequence length="572" mass="62736">MRTTKGAAILATSAAMALVLGACSGGGNGGGGDDAGGGGGEGAVVEGDGDVIDINSHAREDLEQGGTLRIAIGEGLPSQWNPMHVNGNEGDIDDVRDLMAVRMWDYDAEGVPSPNPNYLEDYEVDDSGDQQVVTLNLNPDAVWNSGESITWEDVAATLTICDGTNDVQCVQTGPYEAIESVEQGENEFQVVITYDGIRPDWQSPLDEVVPASAIADDQMFNERWLEYHEEDWTGPYVIDDINDAQQIITLVPNENWWGDAPLLDEVQFHAMSTESQPNAFQNGELDAFEVGPDPNAYNTASQVADAEIRTAAAPDWRHVTFNSEAGVLQELEVRQAIQKGINREAIAASDLAGLPEELQLQLGNHLYVNGQDGYQDNTGEFAYDPDAASAQLEEAGWEMNEETGIRERDGEPLQVRFMVLTGVPVSENEGQLIQEQLREIGIDVQLQQQDVATWGEALSNGDFQMIAFSWLGTQYPLANIAQIYGNPETNESNYANLNNPELNELIREVDSEADPERRTELANEVDQMIWESGHTLPLYQRPQIYATVSNLANYGAYGFHQMRPENWGYVAE</sequence>
<dbReference type="CDD" id="cd08501">
    <property type="entry name" value="PBP2_Lpqw"/>
    <property type="match status" value="1"/>
</dbReference>
<dbReference type="InterPro" id="IPR000914">
    <property type="entry name" value="SBP_5_dom"/>
</dbReference>
<dbReference type="Gene3D" id="3.10.105.10">
    <property type="entry name" value="Dipeptide-binding Protein, Domain 3"/>
    <property type="match status" value="1"/>
</dbReference>
<evidence type="ECO:0000313" key="4">
    <source>
        <dbReference type="Proteomes" id="UP001597277"/>
    </source>
</evidence>
<gene>
    <name evidence="3" type="ORF">ACFSE6_04465</name>
</gene>
<organism evidence="3 4">
    <name type="scientific">Georgenia deserti</name>
    <dbReference type="NCBI Taxonomy" id="2093781"/>
    <lineage>
        <taxon>Bacteria</taxon>
        <taxon>Bacillati</taxon>
        <taxon>Actinomycetota</taxon>
        <taxon>Actinomycetes</taxon>
        <taxon>Micrococcales</taxon>
        <taxon>Bogoriellaceae</taxon>
        <taxon>Georgenia</taxon>
    </lineage>
</organism>
<evidence type="ECO:0000256" key="1">
    <source>
        <dbReference type="SAM" id="SignalP"/>
    </source>
</evidence>
<dbReference type="Proteomes" id="UP001597277">
    <property type="component" value="Unassembled WGS sequence"/>
</dbReference>
<dbReference type="EMBL" id="JBHUEE010000002">
    <property type="protein sequence ID" value="MFD1717075.1"/>
    <property type="molecule type" value="Genomic_DNA"/>
</dbReference>
<dbReference type="SUPFAM" id="SSF53850">
    <property type="entry name" value="Periplasmic binding protein-like II"/>
    <property type="match status" value="1"/>
</dbReference>
<keyword evidence="1" id="KW-0732">Signal</keyword>
<evidence type="ECO:0000313" key="3">
    <source>
        <dbReference type="EMBL" id="MFD1717075.1"/>
    </source>
</evidence>
<dbReference type="InterPro" id="IPR039424">
    <property type="entry name" value="SBP_5"/>
</dbReference>
<dbReference type="Pfam" id="PF00496">
    <property type="entry name" value="SBP_bac_5"/>
    <property type="match status" value="1"/>
</dbReference>
<proteinExistence type="predicted"/>
<reference evidence="4" key="1">
    <citation type="journal article" date="2019" name="Int. J. Syst. Evol. Microbiol.">
        <title>The Global Catalogue of Microorganisms (GCM) 10K type strain sequencing project: providing services to taxonomists for standard genome sequencing and annotation.</title>
        <authorList>
            <consortium name="The Broad Institute Genomics Platform"/>
            <consortium name="The Broad Institute Genome Sequencing Center for Infectious Disease"/>
            <person name="Wu L."/>
            <person name="Ma J."/>
        </authorList>
    </citation>
    <scope>NUCLEOTIDE SEQUENCE [LARGE SCALE GENOMIC DNA]</scope>
    <source>
        <strain evidence="4">JCM 17130</strain>
    </source>
</reference>
<feature type="chain" id="PRO_5045772551" evidence="1">
    <location>
        <begin position="23"/>
        <end position="572"/>
    </location>
</feature>
<dbReference type="InterPro" id="IPR030678">
    <property type="entry name" value="Peptide/Ni-bd"/>
</dbReference>
<protein>
    <submittedName>
        <fullName evidence="3">ABC transporter family substrate-binding protein</fullName>
    </submittedName>
</protein>
<name>A0ABW4L0E5_9MICO</name>
<accession>A0ABW4L0E5</accession>
<dbReference type="RefSeq" id="WP_388002609.1">
    <property type="nucleotide sequence ID" value="NZ_JBHUEE010000002.1"/>
</dbReference>
<evidence type="ECO:0000259" key="2">
    <source>
        <dbReference type="Pfam" id="PF00496"/>
    </source>
</evidence>
<feature type="signal peptide" evidence="1">
    <location>
        <begin position="1"/>
        <end position="22"/>
    </location>
</feature>
<comment type="caution">
    <text evidence="3">The sequence shown here is derived from an EMBL/GenBank/DDBJ whole genome shotgun (WGS) entry which is preliminary data.</text>
</comment>
<keyword evidence="4" id="KW-1185">Reference proteome</keyword>
<dbReference type="Gene3D" id="3.40.190.10">
    <property type="entry name" value="Periplasmic binding protein-like II"/>
    <property type="match status" value="1"/>
</dbReference>
<dbReference type="PANTHER" id="PTHR30290:SF65">
    <property type="entry name" value="MONOACYL PHOSPHATIDYLINOSITOL TETRAMANNOSIDE-BINDING PROTEIN LPQW-RELATED"/>
    <property type="match status" value="1"/>
</dbReference>